<reference evidence="14 15" key="1">
    <citation type="journal article" date="2007" name="Nature">
        <title>Evolution of genes and genomes on the Drosophila phylogeny.</title>
        <authorList>
            <consortium name="Drosophila 12 Genomes Consortium"/>
            <person name="Clark A.G."/>
            <person name="Eisen M.B."/>
            <person name="Smith D.R."/>
            <person name="Bergman C.M."/>
            <person name="Oliver B."/>
            <person name="Markow T.A."/>
            <person name="Kaufman T.C."/>
            <person name="Kellis M."/>
            <person name="Gelbart W."/>
            <person name="Iyer V.N."/>
            <person name="Pollard D.A."/>
            <person name="Sackton T.B."/>
            <person name="Larracuente A.M."/>
            <person name="Singh N.D."/>
            <person name="Abad J.P."/>
            <person name="Abt D.N."/>
            <person name="Adryan B."/>
            <person name="Aguade M."/>
            <person name="Akashi H."/>
            <person name="Anderson W.W."/>
            <person name="Aquadro C.F."/>
            <person name="Ardell D.H."/>
            <person name="Arguello R."/>
            <person name="Artieri C.G."/>
            <person name="Barbash D.A."/>
            <person name="Barker D."/>
            <person name="Barsanti P."/>
            <person name="Batterham P."/>
            <person name="Batzoglou S."/>
            <person name="Begun D."/>
            <person name="Bhutkar A."/>
            <person name="Blanco E."/>
            <person name="Bosak S.A."/>
            <person name="Bradley R.K."/>
            <person name="Brand A.D."/>
            <person name="Brent M.R."/>
            <person name="Brooks A.N."/>
            <person name="Brown R.H."/>
            <person name="Butlin R.K."/>
            <person name="Caggese C."/>
            <person name="Calvi B.R."/>
            <person name="Bernardo de Carvalho A."/>
            <person name="Caspi A."/>
            <person name="Castrezana S."/>
            <person name="Celniker S.E."/>
            <person name="Chang J.L."/>
            <person name="Chapple C."/>
            <person name="Chatterji S."/>
            <person name="Chinwalla A."/>
            <person name="Civetta A."/>
            <person name="Clifton S.W."/>
            <person name="Comeron J.M."/>
            <person name="Costello J.C."/>
            <person name="Coyne J.A."/>
            <person name="Daub J."/>
            <person name="David R.G."/>
            <person name="Delcher A.L."/>
            <person name="Delehaunty K."/>
            <person name="Do C.B."/>
            <person name="Ebling H."/>
            <person name="Edwards K."/>
            <person name="Eickbush T."/>
            <person name="Evans J.D."/>
            <person name="Filipski A."/>
            <person name="Findeiss S."/>
            <person name="Freyhult E."/>
            <person name="Fulton L."/>
            <person name="Fulton R."/>
            <person name="Garcia A.C."/>
            <person name="Gardiner A."/>
            <person name="Garfield D.A."/>
            <person name="Garvin B.E."/>
            <person name="Gibson G."/>
            <person name="Gilbert D."/>
            <person name="Gnerre S."/>
            <person name="Godfrey J."/>
            <person name="Good R."/>
            <person name="Gotea V."/>
            <person name="Gravely B."/>
            <person name="Greenberg A.J."/>
            <person name="Griffiths-Jones S."/>
            <person name="Gross S."/>
            <person name="Guigo R."/>
            <person name="Gustafson E.A."/>
            <person name="Haerty W."/>
            <person name="Hahn M.W."/>
            <person name="Halligan D.L."/>
            <person name="Halpern A.L."/>
            <person name="Halter G.M."/>
            <person name="Han M.V."/>
            <person name="Heger A."/>
            <person name="Hillier L."/>
            <person name="Hinrichs A.S."/>
            <person name="Holmes I."/>
            <person name="Hoskins R.A."/>
            <person name="Hubisz M.J."/>
            <person name="Hultmark D."/>
            <person name="Huntley M.A."/>
            <person name="Jaffe D.B."/>
            <person name="Jagadeeshan S."/>
            <person name="Jeck W.R."/>
            <person name="Johnson J."/>
            <person name="Jones C.D."/>
            <person name="Jordan W.C."/>
            <person name="Karpen G.H."/>
            <person name="Kataoka E."/>
            <person name="Keightley P.D."/>
            <person name="Kheradpour P."/>
            <person name="Kirkness E.F."/>
            <person name="Koerich L.B."/>
            <person name="Kristiansen K."/>
            <person name="Kudrna D."/>
            <person name="Kulathinal R.J."/>
            <person name="Kumar S."/>
            <person name="Kwok R."/>
            <person name="Lander E."/>
            <person name="Langley C.H."/>
            <person name="Lapoint R."/>
            <person name="Lazzaro B.P."/>
            <person name="Lee S.J."/>
            <person name="Levesque L."/>
            <person name="Li R."/>
            <person name="Lin C.F."/>
            <person name="Lin M.F."/>
            <person name="Lindblad-Toh K."/>
            <person name="Llopart A."/>
            <person name="Long M."/>
            <person name="Low L."/>
            <person name="Lozovsky E."/>
            <person name="Lu J."/>
            <person name="Luo M."/>
            <person name="Machado C.A."/>
            <person name="Makalowski W."/>
            <person name="Marzo M."/>
            <person name="Matsuda M."/>
            <person name="Matzkin L."/>
            <person name="McAllister B."/>
            <person name="McBride C.S."/>
            <person name="McKernan B."/>
            <person name="McKernan K."/>
            <person name="Mendez-Lago M."/>
            <person name="Minx P."/>
            <person name="Mollenhauer M.U."/>
            <person name="Montooth K."/>
            <person name="Mount S.M."/>
            <person name="Mu X."/>
            <person name="Myers E."/>
            <person name="Negre B."/>
            <person name="Newfeld S."/>
            <person name="Nielsen R."/>
            <person name="Noor M.A."/>
            <person name="O'Grady P."/>
            <person name="Pachter L."/>
            <person name="Papaceit M."/>
            <person name="Parisi M.J."/>
            <person name="Parisi M."/>
            <person name="Parts L."/>
            <person name="Pedersen J.S."/>
            <person name="Pesole G."/>
            <person name="Phillippy A.M."/>
            <person name="Ponting C.P."/>
            <person name="Pop M."/>
            <person name="Porcelli D."/>
            <person name="Powell J.R."/>
            <person name="Prohaska S."/>
            <person name="Pruitt K."/>
            <person name="Puig M."/>
            <person name="Quesneville H."/>
            <person name="Ram K.R."/>
            <person name="Rand D."/>
            <person name="Rasmussen M.D."/>
            <person name="Reed L.K."/>
            <person name="Reenan R."/>
            <person name="Reily A."/>
            <person name="Remington K.A."/>
            <person name="Rieger T.T."/>
            <person name="Ritchie M.G."/>
            <person name="Robin C."/>
            <person name="Rogers Y.H."/>
            <person name="Rohde C."/>
            <person name="Rozas J."/>
            <person name="Rubenfield M.J."/>
            <person name="Ruiz A."/>
            <person name="Russo S."/>
            <person name="Salzberg S.L."/>
            <person name="Sanchez-Gracia A."/>
            <person name="Saranga D.J."/>
            <person name="Sato H."/>
            <person name="Schaeffer S.W."/>
            <person name="Schatz M.C."/>
            <person name="Schlenke T."/>
            <person name="Schwartz R."/>
            <person name="Segarra C."/>
            <person name="Singh R.S."/>
            <person name="Sirot L."/>
            <person name="Sirota M."/>
            <person name="Sisneros N.B."/>
            <person name="Smith C.D."/>
            <person name="Smith T.F."/>
            <person name="Spieth J."/>
            <person name="Stage D.E."/>
            <person name="Stark A."/>
            <person name="Stephan W."/>
            <person name="Strausberg R.L."/>
            <person name="Strempel S."/>
            <person name="Sturgill D."/>
            <person name="Sutton G."/>
            <person name="Sutton G.G."/>
            <person name="Tao W."/>
            <person name="Teichmann S."/>
            <person name="Tobari Y.N."/>
            <person name="Tomimura Y."/>
            <person name="Tsolas J.M."/>
            <person name="Valente V.L."/>
            <person name="Venter E."/>
            <person name="Venter J.C."/>
            <person name="Vicario S."/>
            <person name="Vieira F.G."/>
            <person name="Vilella A.J."/>
            <person name="Villasante A."/>
            <person name="Walenz B."/>
            <person name="Wang J."/>
            <person name="Wasserman M."/>
            <person name="Watts T."/>
            <person name="Wilson D."/>
            <person name="Wilson R.K."/>
            <person name="Wing R.A."/>
            <person name="Wolfner M.F."/>
            <person name="Wong A."/>
            <person name="Wong G.K."/>
            <person name="Wu C.I."/>
            <person name="Wu G."/>
            <person name="Yamamoto D."/>
            <person name="Yang H.P."/>
            <person name="Yang S.P."/>
            <person name="Yorke J.A."/>
            <person name="Yoshida K."/>
            <person name="Zdobnov E."/>
            <person name="Zhang P."/>
            <person name="Zhang Y."/>
            <person name="Zimin A.V."/>
            <person name="Baldwin J."/>
            <person name="Abdouelleil A."/>
            <person name="Abdulkadir J."/>
            <person name="Abebe A."/>
            <person name="Abera B."/>
            <person name="Abreu J."/>
            <person name="Acer S.C."/>
            <person name="Aftuck L."/>
            <person name="Alexander A."/>
            <person name="An P."/>
            <person name="Anderson E."/>
            <person name="Anderson S."/>
            <person name="Arachi H."/>
            <person name="Azer M."/>
            <person name="Bachantsang P."/>
            <person name="Barry A."/>
            <person name="Bayul T."/>
            <person name="Berlin A."/>
            <person name="Bessette D."/>
            <person name="Bloom T."/>
            <person name="Blye J."/>
            <person name="Boguslavskiy L."/>
            <person name="Bonnet C."/>
            <person name="Boukhgalter B."/>
            <person name="Bourzgui I."/>
            <person name="Brown A."/>
            <person name="Cahill P."/>
            <person name="Channer S."/>
            <person name="Cheshatsang Y."/>
            <person name="Chuda L."/>
            <person name="Citroen M."/>
            <person name="Collymore A."/>
            <person name="Cooke P."/>
            <person name="Costello M."/>
            <person name="D'Aco K."/>
            <person name="Daza R."/>
            <person name="De Haan G."/>
            <person name="DeGray S."/>
            <person name="DeMaso C."/>
            <person name="Dhargay N."/>
            <person name="Dooley K."/>
            <person name="Dooley E."/>
            <person name="Doricent M."/>
            <person name="Dorje P."/>
            <person name="Dorjee K."/>
            <person name="Dupes A."/>
            <person name="Elong R."/>
            <person name="Falk J."/>
            <person name="Farina A."/>
            <person name="Faro S."/>
            <person name="Ferguson D."/>
            <person name="Fisher S."/>
            <person name="Foley C.D."/>
            <person name="Franke A."/>
            <person name="Friedrich D."/>
            <person name="Gadbois L."/>
            <person name="Gearin G."/>
            <person name="Gearin C.R."/>
            <person name="Giannoukos G."/>
            <person name="Goode T."/>
            <person name="Graham J."/>
            <person name="Grandbois E."/>
            <person name="Grewal S."/>
            <person name="Gyaltsen K."/>
            <person name="Hafez N."/>
            <person name="Hagos B."/>
            <person name="Hall J."/>
            <person name="Henson C."/>
            <person name="Hollinger A."/>
            <person name="Honan T."/>
            <person name="Huard M.D."/>
            <person name="Hughes L."/>
            <person name="Hurhula B."/>
            <person name="Husby M.E."/>
            <person name="Kamat A."/>
            <person name="Kanga B."/>
            <person name="Kashin S."/>
            <person name="Khazanovich D."/>
            <person name="Kisner P."/>
            <person name="Lance K."/>
            <person name="Lara M."/>
            <person name="Lee W."/>
            <person name="Lennon N."/>
            <person name="Letendre F."/>
            <person name="LeVine R."/>
            <person name="Lipovsky A."/>
            <person name="Liu X."/>
            <person name="Liu J."/>
            <person name="Liu S."/>
            <person name="Lokyitsang T."/>
            <person name="Lokyitsang Y."/>
            <person name="Lubonja R."/>
            <person name="Lui A."/>
            <person name="MacDonald P."/>
            <person name="Magnisalis V."/>
            <person name="Maru K."/>
            <person name="Matthews C."/>
            <person name="McCusker W."/>
            <person name="McDonough S."/>
            <person name="Mehta T."/>
            <person name="Meldrim J."/>
            <person name="Meneus L."/>
            <person name="Mihai O."/>
            <person name="Mihalev A."/>
            <person name="Mihova T."/>
            <person name="Mittelman R."/>
            <person name="Mlenga V."/>
            <person name="Montmayeur A."/>
            <person name="Mulrain L."/>
            <person name="Navidi A."/>
            <person name="Naylor J."/>
            <person name="Negash T."/>
            <person name="Nguyen T."/>
            <person name="Nguyen N."/>
            <person name="Nicol R."/>
            <person name="Norbu C."/>
            <person name="Norbu N."/>
            <person name="Novod N."/>
            <person name="O'Neill B."/>
            <person name="Osman S."/>
            <person name="Markiewicz E."/>
            <person name="Oyono O.L."/>
            <person name="Patti C."/>
            <person name="Phunkhang P."/>
            <person name="Pierre F."/>
            <person name="Priest M."/>
            <person name="Raghuraman S."/>
            <person name="Rege F."/>
            <person name="Reyes R."/>
            <person name="Rise C."/>
            <person name="Rogov P."/>
            <person name="Ross K."/>
            <person name="Ryan E."/>
            <person name="Settipalli S."/>
            <person name="Shea T."/>
            <person name="Sherpa N."/>
            <person name="Shi L."/>
            <person name="Shih D."/>
            <person name="Sparrow T."/>
            <person name="Spaulding J."/>
            <person name="Stalker J."/>
            <person name="Stange-Thomann N."/>
            <person name="Stavropoulos S."/>
            <person name="Stone C."/>
            <person name="Strader C."/>
            <person name="Tesfaye S."/>
            <person name="Thomson T."/>
            <person name="Thoulutsang Y."/>
            <person name="Thoulutsang D."/>
            <person name="Topham K."/>
            <person name="Topping I."/>
            <person name="Tsamla T."/>
            <person name="Vassiliev H."/>
            <person name="Vo A."/>
            <person name="Wangchuk T."/>
            <person name="Wangdi T."/>
            <person name="Weiand M."/>
            <person name="Wilkinson J."/>
            <person name="Wilson A."/>
            <person name="Yadav S."/>
            <person name="Young G."/>
            <person name="Yu Q."/>
            <person name="Zembek L."/>
            <person name="Zhong D."/>
            <person name="Zimmer A."/>
            <person name="Zwirko Z."/>
            <person name="Jaffe D.B."/>
            <person name="Alvarez P."/>
            <person name="Brockman W."/>
            <person name="Butler J."/>
            <person name="Chin C."/>
            <person name="Gnerre S."/>
            <person name="Grabherr M."/>
            <person name="Kleber M."/>
            <person name="Mauceli E."/>
            <person name="MacCallum I."/>
        </authorList>
    </citation>
    <scope>NUCLEOTIDE SEQUENCE [LARGE SCALE GENOMIC DNA]</scope>
    <source>
        <strain evidence="15">Tucson 15287-2541.00</strain>
    </source>
</reference>
<feature type="region of interest" description="Disordered" evidence="10">
    <location>
        <begin position="1380"/>
        <end position="1435"/>
    </location>
</feature>
<protein>
    <submittedName>
        <fullName evidence="14">GH22141</fullName>
    </submittedName>
</protein>
<feature type="compositionally biased region" description="Polar residues" evidence="10">
    <location>
        <begin position="500"/>
        <end position="512"/>
    </location>
</feature>
<feature type="compositionally biased region" description="Low complexity" evidence="10">
    <location>
        <begin position="1425"/>
        <end position="1435"/>
    </location>
</feature>
<keyword evidence="6" id="KW-0297">G-protein coupled receptor</keyword>
<dbReference type="Gene3D" id="1.20.1070.10">
    <property type="entry name" value="Rhodopsin 7-helix transmembrane proteins"/>
    <property type="match status" value="3"/>
</dbReference>
<evidence type="ECO:0000256" key="8">
    <source>
        <dbReference type="ARBA" id="ARBA00023170"/>
    </source>
</evidence>
<dbReference type="Proteomes" id="UP000001070">
    <property type="component" value="Unassembled WGS sequence"/>
</dbReference>
<proteinExistence type="inferred from homology"/>
<dbReference type="SMART" id="SM00595">
    <property type="entry name" value="MADF"/>
    <property type="match status" value="1"/>
</dbReference>
<gene>
    <name evidence="14" type="primary">Dgri\GH22141</name>
    <name evidence="14" type="ORF">Dgri_GH22141</name>
</gene>
<dbReference type="PROSITE" id="PS50262">
    <property type="entry name" value="G_PROTEIN_RECEP_F1_2"/>
    <property type="match status" value="2"/>
</dbReference>
<feature type="compositionally biased region" description="Polar residues" evidence="10">
    <location>
        <begin position="754"/>
        <end position="771"/>
    </location>
</feature>
<evidence type="ECO:0000256" key="2">
    <source>
        <dbReference type="ARBA" id="ARBA00010663"/>
    </source>
</evidence>
<evidence type="ECO:0000256" key="4">
    <source>
        <dbReference type="ARBA" id="ARBA00022692"/>
    </source>
</evidence>
<dbReference type="HOGENOM" id="CLU_241327_0_0_1"/>
<feature type="domain" description="G-protein coupled receptors family 1 profile" evidence="12">
    <location>
        <begin position="243"/>
        <end position="326"/>
    </location>
</feature>
<feature type="transmembrane region" description="Helical" evidence="11">
    <location>
        <begin position="231"/>
        <end position="253"/>
    </location>
</feature>
<feature type="transmembrane region" description="Helical" evidence="11">
    <location>
        <begin position="1605"/>
        <end position="1626"/>
    </location>
</feature>
<dbReference type="PROSITE" id="PS51029">
    <property type="entry name" value="MADF"/>
    <property type="match status" value="1"/>
</dbReference>
<feature type="region of interest" description="Disordered" evidence="10">
    <location>
        <begin position="1341"/>
        <end position="1364"/>
    </location>
</feature>
<feature type="region of interest" description="Disordered" evidence="10">
    <location>
        <begin position="30"/>
        <end position="60"/>
    </location>
</feature>
<dbReference type="PRINTS" id="PR00237">
    <property type="entry name" value="GPCRRHODOPSN"/>
</dbReference>
<dbReference type="SMR" id="B4J4L6"/>
<evidence type="ECO:0000256" key="3">
    <source>
        <dbReference type="ARBA" id="ARBA00022475"/>
    </source>
</evidence>
<keyword evidence="4 11" id="KW-0812">Transmembrane</keyword>
<keyword evidence="9" id="KW-0807">Transducer</keyword>
<feature type="transmembrane region" description="Helical" evidence="11">
    <location>
        <begin position="1236"/>
        <end position="1259"/>
    </location>
</feature>
<keyword evidence="5 11" id="KW-1133">Transmembrane helix</keyword>
<dbReference type="GO" id="GO:0008226">
    <property type="term" value="F:tyramine receptor activity"/>
    <property type="evidence" value="ECO:0007669"/>
    <property type="project" value="EnsemblMetazoa"/>
</dbReference>
<evidence type="ECO:0000256" key="1">
    <source>
        <dbReference type="ARBA" id="ARBA00004651"/>
    </source>
</evidence>
<comment type="similarity">
    <text evidence="2">Belongs to the G-protein coupled receptor 1 family.</text>
</comment>
<dbReference type="GO" id="GO:0005886">
    <property type="term" value="C:plasma membrane"/>
    <property type="evidence" value="ECO:0007669"/>
    <property type="project" value="UniProtKB-SubCell"/>
</dbReference>
<feature type="transmembrane region" description="Helical" evidence="11">
    <location>
        <begin position="1638"/>
        <end position="1660"/>
    </location>
</feature>
<accession>B4J4L6</accession>
<feature type="transmembrane region" description="Helical" evidence="11">
    <location>
        <begin position="1194"/>
        <end position="1216"/>
    </location>
</feature>
<organism evidence="15">
    <name type="scientific">Drosophila grimshawi</name>
    <name type="common">Hawaiian fruit fly</name>
    <name type="synonym">Idiomyia grimshawi</name>
    <dbReference type="NCBI Taxonomy" id="7222"/>
    <lineage>
        <taxon>Eukaryota</taxon>
        <taxon>Metazoa</taxon>
        <taxon>Ecdysozoa</taxon>
        <taxon>Arthropoda</taxon>
        <taxon>Hexapoda</taxon>
        <taxon>Insecta</taxon>
        <taxon>Pterygota</taxon>
        <taxon>Neoptera</taxon>
        <taxon>Endopterygota</taxon>
        <taxon>Diptera</taxon>
        <taxon>Brachycera</taxon>
        <taxon>Muscomorpha</taxon>
        <taxon>Ephydroidea</taxon>
        <taxon>Drosophilidae</taxon>
        <taxon>Drosophila</taxon>
        <taxon>Hawaiian Drosophila</taxon>
    </lineage>
</organism>
<dbReference type="GO" id="GO:1900738">
    <property type="term" value="P:positive regulation of phospholipase C-activating G protein-coupled receptor signaling pathway"/>
    <property type="evidence" value="ECO:0007669"/>
    <property type="project" value="EnsemblMetazoa"/>
</dbReference>
<evidence type="ECO:0000313" key="14">
    <source>
        <dbReference type="EMBL" id="EDW02721.1"/>
    </source>
</evidence>
<evidence type="ECO:0000259" key="13">
    <source>
        <dbReference type="PROSITE" id="PS51029"/>
    </source>
</evidence>
<evidence type="ECO:0000256" key="7">
    <source>
        <dbReference type="ARBA" id="ARBA00023136"/>
    </source>
</evidence>
<dbReference type="GO" id="GO:0071418">
    <property type="term" value="P:cellular response to amine stimulus"/>
    <property type="evidence" value="ECO:0007669"/>
    <property type="project" value="EnsemblMetazoa"/>
</dbReference>
<evidence type="ECO:0000313" key="15">
    <source>
        <dbReference type="Proteomes" id="UP000001070"/>
    </source>
</evidence>
<dbReference type="InterPro" id="IPR017452">
    <property type="entry name" value="GPCR_Rhodpsn_7TM"/>
</dbReference>
<feature type="compositionally biased region" description="Low complexity" evidence="10">
    <location>
        <begin position="1559"/>
        <end position="1578"/>
    </location>
</feature>
<evidence type="ECO:0000256" key="11">
    <source>
        <dbReference type="SAM" id="Phobius"/>
    </source>
</evidence>
<name>B4J4L6_DROGR</name>
<keyword evidence="3" id="KW-1003">Cell membrane</keyword>
<dbReference type="FunFam" id="1.20.1070.10:FF:000310">
    <property type="entry name" value="5-hydroxytryptamine receptor 2B"/>
    <property type="match status" value="1"/>
</dbReference>
<feature type="domain" description="MADF" evidence="13">
    <location>
        <begin position="331"/>
        <end position="422"/>
    </location>
</feature>
<feature type="compositionally biased region" description="Polar residues" evidence="10">
    <location>
        <begin position="835"/>
        <end position="865"/>
    </location>
</feature>
<dbReference type="InterPro" id="IPR006578">
    <property type="entry name" value="MADF-dom"/>
</dbReference>
<evidence type="ECO:0000256" key="9">
    <source>
        <dbReference type="ARBA" id="ARBA00023224"/>
    </source>
</evidence>
<dbReference type="OrthoDB" id="10034726at2759"/>
<dbReference type="eggNOG" id="KOG3656">
    <property type="taxonomic scope" value="Eukaryota"/>
</dbReference>
<dbReference type="SUPFAM" id="SSF81321">
    <property type="entry name" value="Family A G protein-coupled receptor-like"/>
    <property type="match status" value="2"/>
</dbReference>
<feature type="compositionally biased region" description="Basic and acidic residues" evidence="10">
    <location>
        <begin position="788"/>
        <end position="824"/>
    </location>
</feature>
<feature type="compositionally biased region" description="Acidic residues" evidence="10">
    <location>
        <begin position="35"/>
        <end position="50"/>
    </location>
</feature>
<dbReference type="GO" id="GO:0071928">
    <property type="term" value="P:tyramine signaling pathway"/>
    <property type="evidence" value="ECO:0007669"/>
    <property type="project" value="EnsemblMetazoa"/>
</dbReference>
<keyword evidence="8" id="KW-0675">Receptor</keyword>
<feature type="compositionally biased region" description="Low complexity" evidence="10">
    <location>
        <begin position="51"/>
        <end position="60"/>
    </location>
</feature>
<evidence type="ECO:0000256" key="6">
    <source>
        <dbReference type="ARBA" id="ARBA00023040"/>
    </source>
</evidence>
<feature type="transmembrane region" description="Helical" evidence="11">
    <location>
        <begin position="260"/>
        <end position="281"/>
    </location>
</feature>
<feature type="compositionally biased region" description="Basic and acidic residues" evidence="10">
    <location>
        <begin position="1402"/>
        <end position="1419"/>
    </location>
</feature>
<keyword evidence="7 11" id="KW-0472">Membrane</keyword>
<evidence type="ECO:0000256" key="10">
    <source>
        <dbReference type="SAM" id="MobiDB-lite"/>
    </source>
</evidence>
<feature type="region of interest" description="Disordered" evidence="10">
    <location>
        <begin position="788"/>
        <end position="868"/>
    </location>
</feature>
<dbReference type="Pfam" id="PF00001">
    <property type="entry name" value="7tm_1"/>
    <property type="match status" value="2"/>
</dbReference>
<evidence type="ECO:0000256" key="5">
    <source>
        <dbReference type="ARBA" id="ARBA00022989"/>
    </source>
</evidence>
<feature type="region of interest" description="Disordered" evidence="10">
    <location>
        <begin position="671"/>
        <end position="771"/>
    </location>
</feature>
<feature type="region of interest" description="Disordered" evidence="10">
    <location>
        <begin position="1543"/>
        <end position="1581"/>
    </location>
</feature>
<dbReference type="EMBL" id="CH916367">
    <property type="protein sequence ID" value="EDW02721.1"/>
    <property type="molecule type" value="Genomic_DNA"/>
</dbReference>
<sequence>MARETNFNDALDYIYIANSMNDKAYLIAGPRPYNDDDNEDERELDDELAGDDNNNNHYYNDGGDSDFINAVAAIDTIDGSSAGNIKNSNYNNNSNSSPSSPLATAALAAVAASASVAAAAARITAKAAHRTLATGAIKLIDVDGSRVAASDSASSVLDNNYTNVAVGLGAMLLNDTLLLEGNDTALSIFGEWVNVNSSGQLMNTSTAINVTASKVAEDDFTQLLRMAVTSVLLGLMILITIIGNVFVIAAIILERNLQNVANYLVASLAVADLFVACLVMPLGAVYEISQGWILGPELCDIWTSCDVLCCTASILHLVAIAVDRHVNEIQKLIRLYRANECLWNPKTSGFYNMALNKNAWLRISCFFNNRFTVDQLKLQILSLRYYFAQEQVALKQSQLGGYHYEPRHSYFEELQFLKAPMSNSANLKAIETDNKINYLAVDIFPPNSSENSIHSEKVDFQLPSALIQTVDILEINRESELPQPPLELKAQPNELRAASGNDSYHATADNQTRSPYSARHRRSSSHSRNSDNERCKYNQQQLQYMNTVSTGQRVSSHPLKKVLTGRYRCQPRRSNAEDWHSNNDVSSRKVPNRMSDVRQNDAYEYNPYLGNFREIVRKKSGNDAKKPLENYNSTEPHYLLRKEAVHQDGQRANQNPLSPIQFEKQLPRNIDSSYYPEDQDNPPTIKQEPHNLSNGRQTPPTVNRQRGSLEKKSRTDLKEAAAVVSENAFTQTPDDDPSLGTNEINSPDDRSRLNKASENSPLVRSRAQKMQQMSNELLERLQIKRRRNEDNFRERPEKKLISEEDNPDGRLRPVDEEPQERYLGKSDVQPDPFLSYQNESKEFSANQPLSAQSNSINAPSSSYQGRYSYDRDYYHDKDQAEYENIQQGQQPLQNDNGYASSNRIQAQRSNDGYTSAYNDKYRFNRQDPKMIERCRCEDKYIDQEKRGQKDWQNYPNYVERRRKYADGRGTIRERYAEQDPSYGRGIREEIIRDYSQRTCSPQSSKVNLRAIGKYNERRETLYNLGGEHRIHGCQANEQENYTRRTQYYNLDSRDTVVTKNQIDQEHYKRNEMEKMSKIHCQKYLEKTAYVKANEGKHYNVEEKMQDCTCSTDEEELETVKVKKSISRCDVAVETDIDMSLTDRQKKPMCDCSDESFSVSMNNGKKTNSNEKPKAANYWAVTNIDYIHSRTSNRVFMMIFCVWTAAVIVSLAPQFGWKDPDYLQRIEQQKCMVSQDVSYQVFATCCTFYVPLLVILALYWKIYQTARKRIHRRRPRPVDMTANNNQPDATAPTDTKLNRLRLRLGRFSTAKNKSGGAGGGAASSTALGLVEGNSTNTVNTVEDTEFSSSNVDSKSRAGIEVPSTSGSQIATVSHLVALANQQHASSAKQQRPVATVQQPRTETLSKEEQPLEEEQHHQQQLDEALETATTTSEEATAAATTAALGKANGNGGVGGAVEVLEDPQLQQQLEQMQELQKTAKCGGVGGGGASTSNATTITSISALSPQTPTSPAIVPQAGAVGPMTAKTSTLTSCNQAHPLCSSANASGAVTPEPRTKHHQQQPTASHQPQQQLQQQQLSSIANPMQKVNKRKETLEAKRERKAAKTLAIITGAFVVCWLPFFVMALTMPLCAACQISDSVASLFLWLGYFNSTLNPVIYTIFSPEFRQAFKRILFGGHRPVHYRSGKL</sequence>
<feature type="compositionally biased region" description="Polar residues" evidence="10">
    <location>
        <begin position="1341"/>
        <end position="1351"/>
    </location>
</feature>
<dbReference type="STRING" id="7222.B4J4L6"/>
<dbReference type="Pfam" id="PF10545">
    <property type="entry name" value="MADF_DNA_bdg"/>
    <property type="match status" value="1"/>
</dbReference>
<dbReference type="FunCoup" id="B4J4L6">
    <property type="interactions" value="178"/>
</dbReference>
<feature type="compositionally biased region" description="Basic and acidic residues" evidence="10">
    <location>
        <begin position="707"/>
        <end position="719"/>
    </location>
</feature>
<evidence type="ECO:0000259" key="12">
    <source>
        <dbReference type="PROSITE" id="PS50262"/>
    </source>
</evidence>
<feature type="region of interest" description="Disordered" evidence="10">
    <location>
        <begin position="496"/>
        <end position="534"/>
    </location>
</feature>
<comment type="subcellular location">
    <subcellularLocation>
        <location evidence="1">Cell membrane</location>
        <topology evidence="1">Multi-pass membrane protein</topology>
    </subcellularLocation>
</comment>
<keyword evidence="15" id="KW-1185">Reference proteome</keyword>
<dbReference type="PANTHER" id="PTHR24248">
    <property type="entry name" value="ADRENERGIC RECEPTOR-RELATED G-PROTEIN COUPLED RECEPTOR"/>
    <property type="match status" value="1"/>
</dbReference>
<dbReference type="InParanoid" id="B4J4L6"/>
<dbReference type="InterPro" id="IPR000276">
    <property type="entry name" value="GPCR_Rhodpsn"/>
</dbReference>
<feature type="compositionally biased region" description="Polar residues" evidence="10">
    <location>
        <begin position="690"/>
        <end position="706"/>
    </location>
</feature>
<feature type="domain" description="G-protein coupled receptors family 1 profile" evidence="12">
    <location>
        <begin position="1177"/>
        <end position="1657"/>
    </location>
</feature>